<name>A0A0B2W3Y9_TOXCA</name>
<dbReference type="EMBL" id="JPKZ01000319">
    <property type="protein sequence ID" value="KHN87915.1"/>
    <property type="molecule type" value="Genomic_DNA"/>
</dbReference>
<sequence length="409" mass="46381">MVLDDAWNRTTQTSGHAGVLPVHIVALVIGIINFLLNGFICASFRSNRHLFYKCHLYIFFAFAVTNSLSGFFTIPTIVNLFLHNNLKCPRWTIIIGSGFEIALDRMRKLLTIIIAVERLYAVYLPSNYYLMAHVKFARWCCGVAALWGLFDALAMIAEDDLFQIRMHCVTTSSSGPVFHTYFLVSSIVFGLVLLFIYVLFVVKLCLITESNGSIHGHIHPYAVKSNYRQIRMHCVTTSSSGPVFHTYFLVSSIVFGLVLLFIYVLFVVKLCLITESNGSIHGHIHPYAVKSNYRQANSLTAIVVLSVLLFSVVPCALYFYDLIENKIVFMEAGPVVTIGNHMYGCSAFFIYNWQHRDIRRAITRTARRVWRCEWNEPLTFKSAILSSNRNAKKKGIVVTLKWSASSEIL</sequence>
<accession>A0A0B2W3Y9</accession>
<evidence type="ECO:0000313" key="2">
    <source>
        <dbReference type="EMBL" id="KHN87915.1"/>
    </source>
</evidence>
<dbReference type="Gene3D" id="1.20.1070.10">
    <property type="entry name" value="Rhodopsin 7-helix transmembrane proteins"/>
    <property type="match status" value="2"/>
</dbReference>
<reference evidence="2 3" key="1">
    <citation type="submission" date="2014-11" db="EMBL/GenBank/DDBJ databases">
        <title>Genetic blueprint of the zoonotic pathogen Toxocara canis.</title>
        <authorList>
            <person name="Zhu X.-Q."/>
            <person name="Korhonen P.K."/>
            <person name="Cai H."/>
            <person name="Young N.D."/>
            <person name="Nejsum P."/>
            <person name="von Samson-Himmelstjerna G."/>
            <person name="Boag P.R."/>
            <person name="Tan P."/>
            <person name="Li Q."/>
            <person name="Min J."/>
            <person name="Yang Y."/>
            <person name="Wang X."/>
            <person name="Fang X."/>
            <person name="Hall R.S."/>
            <person name="Hofmann A."/>
            <person name="Sternberg P.W."/>
            <person name="Jex A.R."/>
            <person name="Gasser R.B."/>
        </authorList>
    </citation>
    <scope>NUCLEOTIDE SEQUENCE [LARGE SCALE GENOMIC DNA]</scope>
    <source>
        <strain evidence="2">PN_DK_2014</strain>
    </source>
</reference>
<comment type="caution">
    <text evidence="2">The sequence shown here is derived from an EMBL/GenBank/DDBJ whole genome shotgun (WGS) entry which is preliminary data.</text>
</comment>
<keyword evidence="3" id="KW-1185">Reference proteome</keyword>
<gene>
    <name evidence="2" type="ORF">Tcan_18792</name>
</gene>
<evidence type="ECO:0000256" key="1">
    <source>
        <dbReference type="SAM" id="Phobius"/>
    </source>
</evidence>
<dbReference type="InterPro" id="IPR052322">
    <property type="entry name" value="Mito_rRNA_Mtase_NSUN4"/>
</dbReference>
<dbReference type="PANTHER" id="PTHR46955">
    <property type="entry name" value="PROTEIN CBG01349-RELATED"/>
    <property type="match status" value="1"/>
</dbReference>
<feature type="transmembrane region" description="Helical" evidence="1">
    <location>
        <begin position="299"/>
        <end position="320"/>
    </location>
</feature>
<organism evidence="2 3">
    <name type="scientific">Toxocara canis</name>
    <name type="common">Canine roundworm</name>
    <dbReference type="NCBI Taxonomy" id="6265"/>
    <lineage>
        <taxon>Eukaryota</taxon>
        <taxon>Metazoa</taxon>
        <taxon>Ecdysozoa</taxon>
        <taxon>Nematoda</taxon>
        <taxon>Chromadorea</taxon>
        <taxon>Rhabditida</taxon>
        <taxon>Spirurina</taxon>
        <taxon>Ascaridomorpha</taxon>
        <taxon>Ascaridoidea</taxon>
        <taxon>Toxocaridae</taxon>
        <taxon>Toxocara</taxon>
    </lineage>
</organism>
<feature type="transmembrane region" description="Helical" evidence="1">
    <location>
        <begin position="136"/>
        <end position="157"/>
    </location>
</feature>
<dbReference type="InterPro" id="IPR019420">
    <property type="entry name" value="7TM_GPCR_serpentine_rcpt_Srbc"/>
</dbReference>
<evidence type="ECO:0000313" key="3">
    <source>
        <dbReference type="Proteomes" id="UP000031036"/>
    </source>
</evidence>
<dbReference type="OrthoDB" id="5841990at2759"/>
<feature type="transmembrane region" description="Helical" evidence="1">
    <location>
        <begin position="56"/>
        <end position="82"/>
    </location>
</feature>
<protein>
    <recommendedName>
        <fullName evidence="4">G-protein coupled receptors family 1 profile domain-containing protein</fullName>
    </recommendedName>
</protein>
<evidence type="ECO:0008006" key="4">
    <source>
        <dbReference type="Google" id="ProtNLM"/>
    </source>
</evidence>
<dbReference type="Proteomes" id="UP000031036">
    <property type="component" value="Unassembled WGS sequence"/>
</dbReference>
<dbReference type="Pfam" id="PF10316">
    <property type="entry name" value="7TM_GPCR_Srbc"/>
    <property type="match status" value="1"/>
</dbReference>
<dbReference type="PANTHER" id="PTHR46955:SF5">
    <property type="entry name" value="G_PROTEIN_RECEP_F1_2 DOMAIN-CONTAINING PROTEIN"/>
    <property type="match status" value="1"/>
</dbReference>
<proteinExistence type="predicted"/>
<keyword evidence="1" id="KW-0472">Membrane</keyword>
<feature type="transmembrane region" description="Helical" evidence="1">
    <location>
        <begin position="178"/>
        <end position="200"/>
    </location>
</feature>
<feature type="transmembrane region" description="Helical" evidence="1">
    <location>
        <begin position="332"/>
        <end position="351"/>
    </location>
</feature>
<keyword evidence="1" id="KW-0812">Transmembrane</keyword>
<feature type="transmembrane region" description="Helical" evidence="1">
    <location>
        <begin position="20"/>
        <end position="44"/>
    </location>
</feature>
<dbReference type="AlphaFoldDB" id="A0A0B2W3Y9"/>
<keyword evidence="1" id="KW-1133">Transmembrane helix</keyword>
<feature type="transmembrane region" description="Helical" evidence="1">
    <location>
        <begin position="247"/>
        <end position="268"/>
    </location>
</feature>
<dbReference type="SUPFAM" id="SSF81321">
    <property type="entry name" value="Family A G protein-coupled receptor-like"/>
    <property type="match status" value="1"/>
</dbReference>